<dbReference type="SMART" id="SM00777">
    <property type="entry name" value="Mad3_BUB1_I"/>
    <property type="match status" value="1"/>
</dbReference>
<dbReference type="PANTHER" id="PTHR22702:SF1">
    <property type="entry name" value="PROTEASE-ASSOCIATED DOMAIN-CONTAINING PROTEIN 1"/>
    <property type="match status" value="1"/>
</dbReference>
<keyword evidence="2" id="KW-0732">Signal</keyword>
<keyword evidence="3" id="KW-0677">Repeat</keyword>
<dbReference type="AlphaFoldDB" id="A0AAU9LY94"/>
<dbReference type="GO" id="GO:0012505">
    <property type="term" value="C:endomembrane system"/>
    <property type="evidence" value="ECO:0007669"/>
    <property type="project" value="UniProtKB-SubCell"/>
</dbReference>
<dbReference type="Pfam" id="PF08311">
    <property type="entry name" value="Mad3_BUB1_I"/>
    <property type="match status" value="1"/>
</dbReference>
<evidence type="ECO:0000256" key="7">
    <source>
        <dbReference type="ARBA" id="ARBA00046288"/>
    </source>
</evidence>
<dbReference type="Proteomes" id="UP001157418">
    <property type="component" value="Unassembled WGS sequence"/>
</dbReference>
<keyword evidence="1 8" id="KW-0812">Transmembrane</keyword>
<sequence>MKSLGVDLKKIDECMGDPEADAENAVLKAEQQAQIEKGIRGDVMILPTLVINNREYRGKLDKKAVLKAICSGFKETTEPPICLSHGKDVATSVGWGFAWTVVLGVAAIGVVGYTFYKYRVRRYMDSEIRAIMSQYMPLGNEGEEIENRASVEAVVVGGRDLIIAIVKIGTQFDCVLHRFSRPYSLSHHRFLPGLPAWQTFPHAHTSPEDFVDDPGAVLENMKANHIGNKRSLFYQAYALYYEKLKKFPDAEKMYHLGVQK</sequence>
<dbReference type="Pfam" id="PF25011">
    <property type="entry name" value="VSR_TRX"/>
    <property type="match status" value="1"/>
</dbReference>
<gene>
    <name evidence="10" type="ORF">LVIROSA_LOCUS6216</name>
</gene>
<evidence type="ECO:0000259" key="9">
    <source>
        <dbReference type="SMART" id="SM00777"/>
    </source>
</evidence>
<organism evidence="10 11">
    <name type="scientific">Lactuca virosa</name>
    <dbReference type="NCBI Taxonomy" id="75947"/>
    <lineage>
        <taxon>Eukaryota</taxon>
        <taxon>Viridiplantae</taxon>
        <taxon>Streptophyta</taxon>
        <taxon>Embryophyta</taxon>
        <taxon>Tracheophyta</taxon>
        <taxon>Spermatophyta</taxon>
        <taxon>Magnoliopsida</taxon>
        <taxon>eudicotyledons</taxon>
        <taxon>Gunneridae</taxon>
        <taxon>Pentapetalae</taxon>
        <taxon>asterids</taxon>
        <taxon>campanulids</taxon>
        <taxon>Asterales</taxon>
        <taxon>Asteraceae</taxon>
        <taxon>Cichorioideae</taxon>
        <taxon>Cichorieae</taxon>
        <taxon>Lactucinae</taxon>
        <taxon>Lactuca</taxon>
    </lineage>
</organism>
<dbReference type="InterPro" id="IPR056858">
    <property type="entry name" value="VSR_TRX"/>
</dbReference>
<comment type="subcellular location">
    <subcellularLocation>
        <location evidence="7">Endomembrane system</location>
        <topology evidence="7">Single-pass type I membrane protein</topology>
    </subcellularLocation>
</comment>
<dbReference type="Gene3D" id="1.25.40.430">
    <property type="match status" value="1"/>
</dbReference>
<name>A0AAU9LY94_9ASTR</name>
<dbReference type="InterPro" id="IPR013212">
    <property type="entry name" value="Mad3/Bub1_I"/>
</dbReference>
<comment type="caution">
    <text evidence="10">The sequence shown here is derived from an EMBL/GenBank/DDBJ whole genome shotgun (WGS) entry which is preliminary data.</text>
</comment>
<evidence type="ECO:0000313" key="10">
    <source>
        <dbReference type="EMBL" id="CAH1418634.1"/>
    </source>
</evidence>
<accession>A0AAU9LY94</accession>
<keyword evidence="5 8" id="KW-0472">Membrane</keyword>
<evidence type="ECO:0000256" key="6">
    <source>
        <dbReference type="ARBA" id="ARBA00023180"/>
    </source>
</evidence>
<evidence type="ECO:0000256" key="8">
    <source>
        <dbReference type="SAM" id="Phobius"/>
    </source>
</evidence>
<evidence type="ECO:0000256" key="3">
    <source>
        <dbReference type="ARBA" id="ARBA00022737"/>
    </source>
</evidence>
<evidence type="ECO:0000256" key="5">
    <source>
        <dbReference type="ARBA" id="ARBA00023136"/>
    </source>
</evidence>
<evidence type="ECO:0000256" key="1">
    <source>
        <dbReference type="ARBA" id="ARBA00022692"/>
    </source>
</evidence>
<evidence type="ECO:0000256" key="4">
    <source>
        <dbReference type="ARBA" id="ARBA00022989"/>
    </source>
</evidence>
<keyword evidence="11" id="KW-1185">Reference proteome</keyword>
<proteinExistence type="predicted"/>
<keyword evidence="4 8" id="KW-1133">Transmembrane helix</keyword>
<evidence type="ECO:0000313" key="11">
    <source>
        <dbReference type="Proteomes" id="UP001157418"/>
    </source>
</evidence>
<feature type="domain" description="BUB1 N-terminal" evidence="9">
    <location>
        <begin position="172"/>
        <end position="258"/>
    </location>
</feature>
<dbReference type="PANTHER" id="PTHR22702">
    <property type="entry name" value="PROTEASE-ASSOCIATED DOMAIN-CONTAINING PROTEIN"/>
    <property type="match status" value="1"/>
</dbReference>
<dbReference type="EMBL" id="CAKMRJ010000113">
    <property type="protein sequence ID" value="CAH1418634.1"/>
    <property type="molecule type" value="Genomic_DNA"/>
</dbReference>
<feature type="transmembrane region" description="Helical" evidence="8">
    <location>
        <begin position="93"/>
        <end position="116"/>
    </location>
</feature>
<keyword evidence="6" id="KW-0325">Glycoprotein</keyword>
<reference evidence="10 11" key="1">
    <citation type="submission" date="2022-01" db="EMBL/GenBank/DDBJ databases">
        <authorList>
            <person name="Xiong W."/>
            <person name="Schranz E."/>
        </authorList>
    </citation>
    <scope>NUCLEOTIDE SEQUENCE [LARGE SCALE GENOMIC DNA]</scope>
</reference>
<protein>
    <recommendedName>
        <fullName evidence="9">BUB1 N-terminal domain-containing protein</fullName>
    </recommendedName>
</protein>
<evidence type="ECO:0000256" key="2">
    <source>
        <dbReference type="ARBA" id="ARBA00022729"/>
    </source>
</evidence>